<keyword evidence="1" id="KW-0732">Signal</keyword>
<evidence type="ECO:0000313" key="4">
    <source>
        <dbReference type="Proteomes" id="UP000199548"/>
    </source>
</evidence>
<organism evidence="3 4">
    <name type="scientific">Paraburkholderia megapolitana</name>
    <dbReference type="NCBI Taxonomy" id="420953"/>
    <lineage>
        <taxon>Bacteria</taxon>
        <taxon>Pseudomonadati</taxon>
        <taxon>Pseudomonadota</taxon>
        <taxon>Betaproteobacteria</taxon>
        <taxon>Burkholderiales</taxon>
        <taxon>Burkholderiaceae</taxon>
        <taxon>Paraburkholderia</taxon>
    </lineage>
</organism>
<feature type="domain" description="PA" evidence="2">
    <location>
        <begin position="293"/>
        <end position="381"/>
    </location>
</feature>
<accession>A0A1I3E454</accession>
<dbReference type="STRING" id="420953.SAMN05192543_101676"/>
<evidence type="ECO:0000256" key="1">
    <source>
        <dbReference type="SAM" id="SignalP"/>
    </source>
</evidence>
<dbReference type="InterPro" id="IPR003137">
    <property type="entry name" value="PA_domain"/>
</dbReference>
<gene>
    <name evidence="3" type="ORF">SAMN05192543_101676</name>
</gene>
<dbReference type="Proteomes" id="UP000199548">
    <property type="component" value="Unassembled WGS sequence"/>
</dbReference>
<keyword evidence="4" id="KW-1185">Reference proteome</keyword>
<dbReference type="OrthoDB" id="614750at2"/>
<dbReference type="RefSeq" id="WP_091007344.1">
    <property type="nucleotide sequence ID" value="NZ_CP041743.1"/>
</dbReference>
<dbReference type="AlphaFoldDB" id="A0A1I3E454"/>
<evidence type="ECO:0000259" key="2">
    <source>
        <dbReference type="Pfam" id="PF02225"/>
    </source>
</evidence>
<feature type="chain" id="PRO_5011733315" evidence="1">
    <location>
        <begin position="23"/>
        <end position="561"/>
    </location>
</feature>
<sequence length="561" mass="56429">MSMLKNGLAAAVLLALAGAAQATQMVIVNVDQAGLGLNDPTVVQPVGGNPGTTLGQQRTIAYQYAADAWGSVINSTVPIKVQASFAALACTATTAVLGSARSAYVLYNFNASAIPNIWYPAALANAVNGADLLSGGAAIVSSFNANIGQPNCLAGTTWYYGLDDNAPAGTTDFIDTVMHEIAHGLGFASTTNVSTGALLNNMGDVFSTPIFDHVSGLNWNAMTTAQRKASIVGQGLVFGGPTVTQEIPLVLLNRLSLNARMGASTTSYSIGMANFGPPANASNFVGQVSVVSDGSANPSQGCGTLINTGSGGDGGPLAGLIALAVAGGCNSGTKAFQAQLAGATGIIIVSNQPGPAPYLTDGYTNNAIPTVSLAQADGTKLQGSIPGVSVTLATIAGMYQGADNQGRGMLYAPPVVQPGSSLSHWDLTMQPHTLMEPVAQSGQMANLKLDLTPAALKDIGWTRNTANGVLGGGLISGGLLPACDTGVPAVAAGGAITGASIVARANVCRLNPGLLGTEYMSCVNNYASTLAAQKLITMAQQLQVGVCATTTGILPLATKSK</sequence>
<evidence type="ECO:0000313" key="3">
    <source>
        <dbReference type="EMBL" id="SFH93745.1"/>
    </source>
</evidence>
<dbReference type="SUPFAM" id="SSF52025">
    <property type="entry name" value="PA domain"/>
    <property type="match status" value="1"/>
</dbReference>
<dbReference type="CDD" id="cd00538">
    <property type="entry name" value="PA"/>
    <property type="match status" value="1"/>
</dbReference>
<name>A0A1I3E454_9BURK</name>
<dbReference type="InterPro" id="IPR046450">
    <property type="entry name" value="PA_dom_sf"/>
</dbReference>
<dbReference type="Gene3D" id="3.50.30.30">
    <property type="match status" value="1"/>
</dbReference>
<dbReference type="EMBL" id="FOQU01000001">
    <property type="protein sequence ID" value="SFH93745.1"/>
    <property type="molecule type" value="Genomic_DNA"/>
</dbReference>
<feature type="signal peptide" evidence="1">
    <location>
        <begin position="1"/>
        <end position="22"/>
    </location>
</feature>
<protein>
    <submittedName>
        <fullName evidence="3">PA domain-containing protein</fullName>
    </submittedName>
</protein>
<proteinExistence type="predicted"/>
<reference evidence="3 4" key="1">
    <citation type="submission" date="2016-10" db="EMBL/GenBank/DDBJ databases">
        <authorList>
            <person name="de Groot N.N."/>
        </authorList>
    </citation>
    <scope>NUCLEOTIDE SEQUENCE [LARGE SCALE GENOMIC DNA]</scope>
    <source>
        <strain evidence="3 4">LMG 23650</strain>
    </source>
</reference>
<dbReference type="Pfam" id="PF02225">
    <property type="entry name" value="PA"/>
    <property type="match status" value="1"/>
</dbReference>